<proteinExistence type="predicted"/>
<dbReference type="SUPFAM" id="SSF51126">
    <property type="entry name" value="Pectin lyase-like"/>
    <property type="match status" value="1"/>
</dbReference>
<evidence type="ECO:0000313" key="2">
    <source>
        <dbReference type="Proteomes" id="UP000326678"/>
    </source>
</evidence>
<dbReference type="InterPro" id="IPR011050">
    <property type="entry name" value="Pectin_lyase_fold/virulence"/>
</dbReference>
<evidence type="ECO:0000313" key="1">
    <source>
        <dbReference type="EMBL" id="QFS51172.1"/>
    </source>
</evidence>
<reference evidence="1 2" key="1">
    <citation type="submission" date="2019-10" db="EMBL/GenBank/DDBJ databases">
        <title>Genomic and transcriptomic insights into the perfect genentic adaptation of a filamentous nitrogen-fixing cyanobacterium to rice fields.</title>
        <authorList>
            <person name="Chen Z."/>
        </authorList>
    </citation>
    <scope>NUCLEOTIDE SEQUENCE [LARGE SCALE GENOMIC DNA]</scope>
    <source>
        <strain evidence="1">CCNUC1</strain>
    </source>
</reference>
<protein>
    <submittedName>
        <fullName evidence="1">Filamentous hemagglutinin N-terminal domain-containing protein</fullName>
    </submittedName>
</protein>
<dbReference type="AlphaFoldDB" id="A0A5P8WF60"/>
<accession>A0A5P8WF60</accession>
<dbReference type="Proteomes" id="UP000326678">
    <property type="component" value="Chromosome Gxm2"/>
</dbReference>
<dbReference type="RefSeq" id="WP_194198842.1">
    <property type="nucleotide sequence ID" value="NZ_CP045227.1"/>
</dbReference>
<organism evidence="1 2">
    <name type="scientific">Nostoc sphaeroides CCNUC1</name>
    <dbReference type="NCBI Taxonomy" id="2653204"/>
    <lineage>
        <taxon>Bacteria</taxon>
        <taxon>Bacillati</taxon>
        <taxon>Cyanobacteriota</taxon>
        <taxon>Cyanophyceae</taxon>
        <taxon>Nostocales</taxon>
        <taxon>Nostocaceae</taxon>
        <taxon>Nostoc</taxon>
    </lineage>
</organism>
<keyword evidence="2" id="KW-1185">Reference proteome</keyword>
<sequence length="245" mass="25867">MFIANNLGSFIFAKLGCSPITAGTEGGTKGQGGDIFLHSGYLQLRDSIITATAGGNGDGGNITINTDILVAIKNSSITANAFEGRGGNITINAQGLFFSPDSLITASSKYGINGTVKYNIVDRNISPTQLKPEVIPIAPQITPVCQRQVGTEVSSFRVSSSRNLQSKPNDLMYNNIEQSNSLPVPAFNNSHNPKLLTSNQPTQIIEANVLIRDSQGNLVLTTDQANPTWDNASLSASSCFSGSQS</sequence>
<dbReference type="EMBL" id="CP045227">
    <property type="protein sequence ID" value="QFS51172.1"/>
    <property type="molecule type" value="Genomic_DNA"/>
</dbReference>
<name>A0A5P8WF60_9NOSO</name>
<gene>
    <name evidence="1" type="ORF">GXM_08666</name>
</gene>
<dbReference type="InterPro" id="IPR012334">
    <property type="entry name" value="Pectin_lyas_fold"/>
</dbReference>
<dbReference type="Gene3D" id="2.160.20.10">
    <property type="entry name" value="Single-stranded right-handed beta-helix, Pectin lyase-like"/>
    <property type="match status" value="1"/>
</dbReference>
<dbReference type="KEGG" id="nsh:GXM_08666"/>